<dbReference type="Pfam" id="PF14322">
    <property type="entry name" value="SusD-like_3"/>
    <property type="match status" value="1"/>
</dbReference>
<evidence type="ECO:0000259" key="7">
    <source>
        <dbReference type="Pfam" id="PF14322"/>
    </source>
</evidence>
<evidence type="ECO:0000259" key="6">
    <source>
        <dbReference type="Pfam" id="PF07980"/>
    </source>
</evidence>
<dbReference type="InterPro" id="IPR011990">
    <property type="entry name" value="TPR-like_helical_dom_sf"/>
</dbReference>
<keyword evidence="4" id="KW-0472">Membrane</keyword>
<reference evidence="8 9" key="1">
    <citation type="submission" date="2018-09" db="EMBL/GenBank/DDBJ databases">
        <title>Arachidicoccus sp. nov., a bacterium isolated from soil.</title>
        <authorList>
            <person name="Weon H.-Y."/>
            <person name="Kwon S.-W."/>
            <person name="Lee S.A."/>
        </authorList>
    </citation>
    <scope>NUCLEOTIDE SEQUENCE [LARGE SCALE GENOMIC DNA]</scope>
    <source>
        <strain evidence="8 9">KIS59-12</strain>
    </source>
</reference>
<evidence type="ECO:0000256" key="5">
    <source>
        <dbReference type="ARBA" id="ARBA00023237"/>
    </source>
</evidence>
<dbReference type="InterPro" id="IPR033985">
    <property type="entry name" value="SusD-like_N"/>
</dbReference>
<gene>
    <name evidence="8" type="ORF">D6B99_13430</name>
</gene>
<comment type="similarity">
    <text evidence="2">Belongs to the SusD family.</text>
</comment>
<dbReference type="Gene3D" id="1.25.40.390">
    <property type="match status" value="1"/>
</dbReference>
<evidence type="ECO:0000256" key="2">
    <source>
        <dbReference type="ARBA" id="ARBA00006275"/>
    </source>
</evidence>
<keyword evidence="3" id="KW-0732">Signal</keyword>
<proteinExistence type="inferred from homology"/>
<dbReference type="KEGG" id="ark:D6B99_13430"/>
<evidence type="ECO:0000256" key="4">
    <source>
        <dbReference type="ARBA" id="ARBA00023136"/>
    </source>
</evidence>
<accession>A0A386HRN2</accession>
<protein>
    <submittedName>
        <fullName evidence="8">RagB/SusD family nutrient uptake outer membrane protein</fullName>
    </submittedName>
</protein>
<organism evidence="8 9">
    <name type="scientific">Arachidicoccus soli</name>
    <dbReference type="NCBI Taxonomy" id="2341117"/>
    <lineage>
        <taxon>Bacteria</taxon>
        <taxon>Pseudomonadati</taxon>
        <taxon>Bacteroidota</taxon>
        <taxon>Chitinophagia</taxon>
        <taxon>Chitinophagales</taxon>
        <taxon>Chitinophagaceae</taxon>
        <taxon>Arachidicoccus</taxon>
    </lineage>
</organism>
<dbReference type="EMBL" id="CP032489">
    <property type="protein sequence ID" value="AYD48515.1"/>
    <property type="molecule type" value="Genomic_DNA"/>
</dbReference>
<dbReference type="SUPFAM" id="SSF48452">
    <property type="entry name" value="TPR-like"/>
    <property type="match status" value="1"/>
</dbReference>
<dbReference type="GO" id="GO:0009279">
    <property type="term" value="C:cell outer membrane"/>
    <property type="evidence" value="ECO:0007669"/>
    <property type="project" value="UniProtKB-SubCell"/>
</dbReference>
<dbReference type="OrthoDB" id="926893at2"/>
<comment type="subcellular location">
    <subcellularLocation>
        <location evidence="1">Cell outer membrane</location>
    </subcellularLocation>
</comment>
<dbReference type="CDD" id="cd08977">
    <property type="entry name" value="SusD"/>
    <property type="match status" value="1"/>
</dbReference>
<evidence type="ECO:0000256" key="1">
    <source>
        <dbReference type="ARBA" id="ARBA00004442"/>
    </source>
</evidence>
<keyword evidence="9" id="KW-1185">Reference proteome</keyword>
<evidence type="ECO:0000256" key="3">
    <source>
        <dbReference type="ARBA" id="ARBA00022729"/>
    </source>
</evidence>
<evidence type="ECO:0000313" key="9">
    <source>
        <dbReference type="Proteomes" id="UP000266118"/>
    </source>
</evidence>
<keyword evidence="5" id="KW-0998">Cell outer membrane</keyword>
<dbReference type="InterPro" id="IPR012944">
    <property type="entry name" value="SusD_RagB_dom"/>
</dbReference>
<feature type="domain" description="RagB/SusD" evidence="6">
    <location>
        <begin position="311"/>
        <end position="513"/>
    </location>
</feature>
<dbReference type="RefSeq" id="WP_119989339.1">
    <property type="nucleotide sequence ID" value="NZ_CP032489.1"/>
</dbReference>
<dbReference type="AlphaFoldDB" id="A0A386HRN2"/>
<name>A0A386HRN2_9BACT</name>
<dbReference type="Proteomes" id="UP000266118">
    <property type="component" value="Chromosome"/>
</dbReference>
<dbReference type="Pfam" id="PF07980">
    <property type="entry name" value="SusD_RagB"/>
    <property type="match status" value="1"/>
</dbReference>
<feature type="domain" description="SusD-like N-terminal" evidence="7">
    <location>
        <begin position="24"/>
        <end position="231"/>
    </location>
</feature>
<evidence type="ECO:0000313" key="8">
    <source>
        <dbReference type="EMBL" id="AYD48515.1"/>
    </source>
</evidence>
<sequence>MKYRKIYYTAFIALLLLTCVGCKKFLNVTPQNALSGNNYWKTKNDVQNFMNGIYLQYRNCTMQNQALFTASGDFRCSRIWDLVSKSGSGNVYVNDVESNDMVSAVTHNDGNVRNIMDWTGFYQAIASCNILLKEIDNVPSGALTTQQLAAYKAEAVFMRSLCYFTIVRLFGDVPYNVTAYDTSALPRTDQTVVFNNCLADLKTALPNLPWTYTNISDIASRANKGAAIALMMNMNMWNANFDPANKLKYWNATDSLGGMLMDENGGAYGLLPIADFKTIFAGHSRESLFEIEQNANNQDVFYNYGQFANYVLGYKLNSQYQFVSTPPAIATPKSSMYIDQKVLNSIYPSGNGDQRASLWIANANDKTGNFAFIKFSNMVYGTTQNGVSFSASTDAHVIFRLAGAILLRAEACNDLGKTGDALTYLNMTEGRAGLPPYSSNSQTDLDNEIFVERTRELMGEGSIYYDLVRTKKILDPGYCNAMPSSDYANGGWTWPIANSALTNNPNMVLNTFWNVSY</sequence>